<accession>A0A8S4PCL4</accession>
<dbReference type="GO" id="GO:0005654">
    <property type="term" value="C:nucleoplasm"/>
    <property type="evidence" value="ECO:0007669"/>
    <property type="project" value="UniProtKB-ARBA"/>
</dbReference>
<sequence length="698" mass="78755">MAEMSHSDYLFTREDGGSLCFHLGPSEERKRLAPLIRHGGGEISGKLRADSIKLILPGSTASDDGFVLSTYIDDCVEKNHLLPMEKYSVDKNEVARDNDDDLEPANYIVQAPSSKSKTGRRAYLLSEDINIIKFICEEHSHNEVRGNAIWKKMQKLEITKHPWQSMRDRYMKKILPNISSYRIKSQWMSLLTNMREGTKINDEDGTSSRKSGSKRTSDNDTDDGEVEISEFGTSGDETDSINDDNEFDRQHLKVAIPDEDQDPQENSPDIDHINGTSTSTGNACSIVSSKSKNDRTSPKKRTCDNEESAISDEDEFDQILIKQASNAANGKEFHTNTKQSPKKTNEAIDSPTKRKRGHSKQPTSVPDSIDSPSKRTRAQSKVEENQIDLIEFSTNDDISPMRTRSKNDKDKSGNKSIEKESQTSPEKSPKKTKSRSSKRTRSGDVSSSTRSNSKDKRSNSKDASFKRSSSGDGSSNKRNRSRDVSLVEPHQSSPEKSKQERGRAKRRRVIDDEKVTDPDESTSQDDNNRDNSQSLLDTPKGRERRKNAKGGLQEFINRTDELQSQVPDSQMPDSQLDDELSDADDVSEKEMQKSLRLISKLSKKFKLTKETVGRLLYNFSGRVSLLIDYLQGEEDFSGWISDDDAKVQRELHCVKSEPFVSWCHLSQERKKCCVLMIKLHVLPQGKVLPRDYLLSPKG</sequence>
<reference evidence="13" key="1">
    <citation type="submission" date="2022-03" db="EMBL/GenBank/DDBJ databases">
        <authorList>
            <person name="Martin C."/>
        </authorList>
    </citation>
    <scope>NUCLEOTIDE SEQUENCE</scope>
</reference>
<feature type="compositionally biased region" description="Acidic residues" evidence="11">
    <location>
        <begin position="219"/>
        <end position="228"/>
    </location>
</feature>
<feature type="compositionally biased region" description="Polar residues" evidence="11">
    <location>
        <begin position="274"/>
        <end position="290"/>
    </location>
</feature>
<evidence type="ECO:0000256" key="3">
    <source>
        <dbReference type="ARBA" id="ARBA00022454"/>
    </source>
</evidence>
<feature type="compositionally biased region" description="Basic and acidic residues" evidence="11">
    <location>
        <begin position="405"/>
        <end position="421"/>
    </location>
</feature>
<dbReference type="GO" id="GO:0042162">
    <property type="term" value="F:telomeric DNA binding"/>
    <property type="evidence" value="ECO:0007669"/>
    <property type="project" value="TreeGrafter"/>
</dbReference>
<organism evidence="13 14">
    <name type="scientific">Owenia fusiformis</name>
    <name type="common">Polychaete worm</name>
    <dbReference type="NCBI Taxonomy" id="6347"/>
    <lineage>
        <taxon>Eukaryota</taxon>
        <taxon>Metazoa</taxon>
        <taxon>Spiralia</taxon>
        <taxon>Lophotrochozoa</taxon>
        <taxon>Annelida</taxon>
        <taxon>Polychaeta</taxon>
        <taxon>Sedentaria</taxon>
        <taxon>Canalipalpata</taxon>
        <taxon>Sabellida</taxon>
        <taxon>Oweniida</taxon>
        <taxon>Oweniidae</taxon>
        <taxon>Owenia</taxon>
    </lineage>
</organism>
<feature type="compositionally biased region" description="Acidic residues" evidence="11">
    <location>
        <begin position="305"/>
        <end position="317"/>
    </location>
</feature>
<comment type="function">
    <text evidence="10">Acts both as a regulator of telomere function and as a transcription regulator. Involved in the regulation of telomere length and protection as a component of the shelterin complex (telosome). Does not bind DNA directly: recruited to telomeric double-stranded 5'-TTAGGG-3' repeats via its interaction with terf2. Independently of its function in telomeres, also acts as a transcription regulator: recruited to extratelomeric 5'-TTAGGG-3' sites via its association with terf2 or other factors, and regulates gene expression.</text>
</comment>
<dbReference type="PANTHER" id="PTHR16466:SF6">
    <property type="entry name" value="TELOMERIC REPEAT-BINDING FACTOR 2-INTERACTING PROTEIN 1"/>
    <property type="match status" value="1"/>
</dbReference>
<keyword evidence="5 10" id="KW-0805">Transcription regulation</keyword>
<keyword evidence="4 10" id="KW-0779">Telomere</keyword>
<evidence type="ECO:0000256" key="5">
    <source>
        <dbReference type="ARBA" id="ARBA00023015"/>
    </source>
</evidence>
<feature type="domain" description="BRCT" evidence="12">
    <location>
        <begin position="25"/>
        <end position="89"/>
    </location>
</feature>
<name>A0A8S4PCL4_OWEFU</name>
<evidence type="ECO:0000259" key="12">
    <source>
        <dbReference type="PROSITE" id="PS50172"/>
    </source>
</evidence>
<feature type="compositionally biased region" description="Basic and acidic residues" evidence="11">
    <location>
        <begin position="452"/>
        <end position="465"/>
    </location>
</feature>
<keyword evidence="14" id="KW-1185">Reference proteome</keyword>
<keyword evidence="8 10" id="KW-0539">Nucleus</keyword>
<evidence type="ECO:0000256" key="7">
    <source>
        <dbReference type="ARBA" id="ARBA00023163"/>
    </source>
</evidence>
<dbReference type="PROSITE" id="PS50172">
    <property type="entry name" value="BRCT"/>
    <property type="match status" value="1"/>
</dbReference>
<protein>
    <recommendedName>
        <fullName evidence="2 10">Telomeric repeat-binding factor 2-interacting protein 1</fullName>
        <shortName evidence="10">TERF2-interacting telomeric protein 1</shortName>
    </recommendedName>
    <alternativeName>
        <fullName evidence="9 10">Repressor/activator protein 1 homolog</fullName>
    </alternativeName>
</protein>
<dbReference type="GO" id="GO:0006355">
    <property type="term" value="P:regulation of DNA-templated transcription"/>
    <property type="evidence" value="ECO:0007669"/>
    <property type="project" value="UniProtKB-UniRule"/>
</dbReference>
<dbReference type="AlphaFoldDB" id="A0A8S4PCL4"/>
<comment type="subcellular location">
    <subcellularLocation>
        <location evidence="10">Nucleus</location>
    </subcellularLocation>
    <subcellularLocation>
        <location evidence="10">Chromosome</location>
        <location evidence="10">Telomere</location>
    </subcellularLocation>
</comment>
<feature type="compositionally biased region" description="Acidic residues" evidence="11">
    <location>
        <begin position="575"/>
        <end position="585"/>
    </location>
</feature>
<keyword evidence="7 10" id="KW-0804">Transcription</keyword>
<proteinExistence type="inferred from homology"/>
<evidence type="ECO:0000256" key="10">
    <source>
        <dbReference type="RuleBase" id="RU367107"/>
    </source>
</evidence>
<evidence type="ECO:0000256" key="6">
    <source>
        <dbReference type="ARBA" id="ARBA00023159"/>
    </source>
</evidence>
<evidence type="ECO:0000256" key="8">
    <source>
        <dbReference type="ARBA" id="ARBA00023242"/>
    </source>
</evidence>
<feature type="compositionally biased region" description="Basic residues" evidence="11">
    <location>
        <begin position="430"/>
        <end position="440"/>
    </location>
</feature>
<dbReference type="EMBL" id="CAIIXF020000008">
    <property type="protein sequence ID" value="CAH1791457.1"/>
    <property type="molecule type" value="Genomic_DNA"/>
</dbReference>
<dbReference type="InterPro" id="IPR001357">
    <property type="entry name" value="BRCT_dom"/>
</dbReference>
<dbReference type="CDD" id="cd11655">
    <property type="entry name" value="rap1_myb-like"/>
    <property type="match status" value="1"/>
</dbReference>
<dbReference type="SUPFAM" id="SSF46689">
    <property type="entry name" value="Homeodomain-like"/>
    <property type="match status" value="1"/>
</dbReference>
<comment type="caution">
    <text evidence="13">The sequence shown here is derived from an EMBL/GenBank/DDBJ whole genome shotgun (WGS) entry which is preliminary data.</text>
</comment>
<dbReference type="GO" id="GO:0031848">
    <property type="term" value="P:protection from non-homologous end joining at telomere"/>
    <property type="evidence" value="ECO:0007669"/>
    <property type="project" value="TreeGrafter"/>
</dbReference>
<feature type="compositionally biased region" description="Basic and acidic residues" evidence="11">
    <location>
        <begin position="291"/>
        <end position="304"/>
    </location>
</feature>
<gene>
    <name evidence="13" type="ORF">OFUS_LOCUS16534</name>
</gene>
<feature type="compositionally biased region" description="Polar residues" evidence="11">
    <location>
        <begin position="562"/>
        <end position="573"/>
    </location>
</feature>
<dbReference type="InterPro" id="IPR009057">
    <property type="entry name" value="Homeodomain-like_sf"/>
</dbReference>
<dbReference type="GO" id="GO:0010833">
    <property type="term" value="P:telomere maintenance via telomere lengthening"/>
    <property type="evidence" value="ECO:0007669"/>
    <property type="project" value="UniProtKB-UniRule"/>
</dbReference>
<dbReference type="Pfam" id="PF16589">
    <property type="entry name" value="BRCT_2"/>
    <property type="match status" value="1"/>
</dbReference>
<feature type="region of interest" description="Disordered" evidence="11">
    <location>
        <begin position="198"/>
        <end position="587"/>
    </location>
</feature>
<comment type="subunit">
    <text evidence="10">Homodimer.</text>
</comment>
<feature type="compositionally biased region" description="Acidic residues" evidence="11">
    <location>
        <begin position="236"/>
        <end position="246"/>
    </location>
</feature>
<dbReference type="InterPro" id="IPR039595">
    <property type="entry name" value="TE2IP/Rap1"/>
</dbReference>
<evidence type="ECO:0000313" key="14">
    <source>
        <dbReference type="Proteomes" id="UP000749559"/>
    </source>
</evidence>
<comment type="similarity">
    <text evidence="1 10">Belongs to the RAP1 family.</text>
</comment>
<keyword evidence="6 10" id="KW-0010">Activator</keyword>
<evidence type="ECO:0000256" key="1">
    <source>
        <dbReference type="ARBA" id="ARBA00010467"/>
    </source>
</evidence>
<evidence type="ECO:0000256" key="2">
    <source>
        <dbReference type="ARBA" id="ARBA00017805"/>
    </source>
</evidence>
<evidence type="ECO:0000313" key="13">
    <source>
        <dbReference type="EMBL" id="CAH1791457.1"/>
    </source>
</evidence>
<keyword evidence="3 10" id="KW-0158">Chromosome</keyword>
<dbReference type="Pfam" id="PF08914">
    <property type="entry name" value="Myb_Rap1"/>
    <property type="match status" value="1"/>
</dbReference>
<dbReference type="InterPro" id="IPR015010">
    <property type="entry name" value="TERF2IP_Myb"/>
</dbReference>
<feature type="compositionally biased region" description="Basic and acidic residues" evidence="11">
    <location>
        <begin position="493"/>
        <end position="502"/>
    </location>
</feature>
<evidence type="ECO:0000256" key="11">
    <source>
        <dbReference type="SAM" id="MobiDB-lite"/>
    </source>
</evidence>
<feature type="compositionally biased region" description="Low complexity" evidence="11">
    <location>
        <begin position="466"/>
        <end position="476"/>
    </location>
</feature>
<dbReference type="PANTHER" id="PTHR16466">
    <property type="entry name" value="TELOMERE REPEAT-BINDING FACTOR 2-INTERACTING PROTEIN 1"/>
    <property type="match status" value="1"/>
</dbReference>
<evidence type="ECO:0000256" key="9">
    <source>
        <dbReference type="ARBA" id="ARBA00032471"/>
    </source>
</evidence>
<dbReference type="FunFam" id="1.10.10.60:FF:000246">
    <property type="entry name" value="Telomeric repeat-binding factor 2-interacting protein 1"/>
    <property type="match status" value="1"/>
</dbReference>
<dbReference type="GO" id="GO:0070187">
    <property type="term" value="C:shelterin complex"/>
    <property type="evidence" value="ECO:0007669"/>
    <property type="project" value="TreeGrafter"/>
</dbReference>
<evidence type="ECO:0000256" key="4">
    <source>
        <dbReference type="ARBA" id="ARBA00022895"/>
    </source>
</evidence>
<dbReference type="Gene3D" id="1.10.10.60">
    <property type="entry name" value="Homeodomain-like"/>
    <property type="match status" value="1"/>
</dbReference>
<dbReference type="OrthoDB" id="435460at2759"/>
<dbReference type="Proteomes" id="UP000749559">
    <property type="component" value="Unassembled WGS sequence"/>
</dbReference>